<protein>
    <recommendedName>
        <fullName evidence="11">Cytochrome c oxidase subunit 2</fullName>
        <ecNumber evidence="11">7.1.1.9</ecNumber>
    </recommendedName>
</protein>
<comment type="similarity">
    <text evidence="2 10">Belongs to the cytochrome c oxidase subunit 2 family.</text>
</comment>
<organism evidence="15 16">
    <name type="scientific">Thermoflavifilum thermophilum</name>
    <dbReference type="NCBI Taxonomy" id="1393122"/>
    <lineage>
        <taxon>Bacteria</taxon>
        <taxon>Pseudomonadati</taxon>
        <taxon>Bacteroidota</taxon>
        <taxon>Chitinophagia</taxon>
        <taxon>Chitinophagales</taxon>
        <taxon>Chitinophagaceae</taxon>
        <taxon>Thermoflavifilum</taxon>
    </lineage>
</organism>
<comment type="subcellular location">
    <subcellularLocation>
        <location evidence="10">Cell membrane</location>
        <topology evidence="10">Multi-pass membrane protein</topology>
    </subcellularLocation>
    <subcellularLocation>
        <location evidence="1">Membrane</location>
        <topology evidence="1">Multi-pass membrane protein</topology>
    </subcellularLocation>
</comment>
<keyword evidence="5 10" id="KW-0812">Transmembrane</keyword>
<feature type="domain" description="Cytochrome oxidase subunit II copper A binding" evidence="13">
    <location>
        <begin position="160"/>
        <end position="314"/>
    </location>
</feature>
<dbReference type="Gene3D" id="1.10.287.90">
    <property type="match status" value="1"/>
</dbReference>
<evidence type="ECO:0000256" key="12">
    <source>
        <dbReference type="SAM" id="Phobius"/>
    </source>
</evidence>
<dbReference type="EC" id="7.1.1.9" evidence="11"/>
<dbReference type="SUPFAM" id="SSF49503">
    <property type="entry name" value="Cupredoxins"/>
    <property type="match status" value="1"/>
</dbReference>
<dbReference type="Gene3D" id="2.60.40.420">
    <property type="entry name" value="Cupredoxins - blue copper proteins"/>
    <property type="match status" value="1"/>
</dbReference>
<dbReference type="GO" id="GO:0005507">
    <property type="term" value="F:copper ion binding"/>
    <property type="evidence" value="ECO:0007669"/>
    <property type="project" value="InterPro"/>
</dbReference>
<accession>A0A1I7NCG6</accession>
<dbReference type="InterPro" id="IPR045187">
    <property type="entry name" value="CcO_II"/>
</dbReference>
<dbReference type="PROSITE" id="PS50857">
    <property type="entry name" value="COX2_CUA"/>
    <property type="match status" value="1"/>
</dbReference>
<dbReference type="AlphaFoldDB" id="A0A1I7NCG6"/>
<feature type="transmembrane region" description="Helical" evidence="12">
    <location>
        <begin position="130"/>
        <end position="148"/>
    </location>
</feature>
<dbReference type="RefSeq" id="WP_092459135.1">
    <property type="nucleotide sequence ID" value="NZ_FPCJ01000001.1"/>
</dbReference>
<evidence type="ECO:0000256" key="11">
    <source>
        <dbReference type="RuleBase" id="RU004024"/>
    </source>
</evidence>
<dbReference type="InterPro" id="IPR036257">
    <property type="entry name" value="Cyt_c_oxidase_su2_TM_sf"/>
</dbReference>
<comment type="catalytic activity">
    <reaction evidence="11">
        <text>4 Fe(II)-[cytochrome c] + O2 + 8 H(+)(in) = 4 Fe(III)-[cytochrome c] + 2 H2O + 4 H(+)(out)</text>
        <dbReference type="Rhea" id="RHEA:11436"/>
        <dbReference type="Rhea" id="RHEA-COMP:10350"/>
        <dbReference type="Rhea" id="RHEA-COMP:14399"/>
        <dbReference type="ChEBI" id="CHEBI:15377"/>
        <dbReference type="ChEBI" id="CHEBI:15378"/>
        <dbReference type="ChEBI" id="CHEBI:15379"/>
        <dbReference type="ChEBI" id="CHEBI:29033"/>
        <dbReference type="ChEBI" id="CHEBI:29034"/>
        <dbReference type="EC" id="7.1.1.9"/>
    </reaction>
</comment>
<dbReference type="InterPro" id="IPR008972">
    <property type="entry name" value="Cupredoxin"/>
</dbReference>
<evidence type="ECO:0000256" key="9">
    <source>
        <dbReference type="ARBA" id="ARBA00023136"/>
    </source>
</evidence>
<evidence type="ECO:0000256" key="6">
    <source>
        <dbReference type="ARBA" id="ARBA00022967"/>
    </source>
</evidence>
<evidence type="ECO:0000259" key="14">
    <source>
        <dbReference type="PROSITE" id="PS50999"/>
    </source>
</evidence>
<comment type="cofactor">
    <cofactor evidence="11">
        <name>Cu cation</name>
        <dbReference type="ChEBI" id="CHEBI:23378"/>
    </cofactor>
    <text evidence="11">Binds a copper A center.</text>
</comment>
<dbReference type="OrthoDB" id="9781261at2"/>
<dbReference type="PANTHER" id="PTHR22888">
    <property type="entry name" value="CYTOCHROME C OXIDASE, SUBUNIT II"/>
    <property type="match status" value="1"/>
</dbReference>
<comment type="function">
    <text evidence="11">Subunits I and II form the functional core of the enzyme complex. Electrons originating in cytochrome c are transferred via heme a and Cu(A) to the binuclear center formed by heme a3 and Cu(B).</text>
</comment>
<dbReference type="GO" id="GO:0004129">
    <property type="term" value="F:cytochrome-c oxidase activity"/>
    <property type="evidence" value="ECO:0007669"/>
    <property type="project" value="UniProtKB-EC"/>
</dbReference>
<evidence type="ECO:0000313" key="15">
    <source>
        <dbReference type="EMBL" id="SFV32368.1"/>
    </source>
</evidence>
<keyword evidence="11" id="KW-0186">Copper</keyword>
<evidence type="ECO:0000256" key="1">
    <source>
        <dbReference type="ARBA" id="ARBA00004141"/>
    </source>
</evidence>
<dbReference type="EMBL" id="FPCJ01000001">
    <property type="protein sequence ID" value="SFV32368.1"/>
    <property type="molecule type" value="Genomic_DNA"/>
</dbReference>
<evidence type="ECO:0000256" key="4">
    <source>
        <dbReference type="ARBA" id="ARBA00022660"/>
    </source>
</evidence>
<evidence type="ECO:0000256" key="10">
    <source>
        <dbReference type="RuleBase" id="RU000456"/>
    </source>
</evidence>
<name>A0A1I7NCG6_9BACT</name>
<dbReference type="SUPFAM" id="SSF81464">
    <property type="entry name" value="Cytochrome c oxidase subunit II-like, transmembrane region"/>
    <property type="match status" value="1"/>
</dbReference>
<dbReference type="PANTHER" id="PTHR22888:SF9">
    <property type="entry name" value="CYTOCHROME C OXIDASE SUBUNIT 2"/>
    <property type="match status" value="1"/>
</dbReference>
<dbReference type="PROSITE" id="PS50999">
    <property type="entry name" value="COX2_TM"/>
    <property type="match status" value="1"/>
</dbReference>
<feature type="transmembrane region" description="Helical" evidence="12">
    <location>
        <begin position="47"/>
        <end position="66"/>
    </location>
</feature>
<dbReference type="Proteomes" id="UP000199537">
    <property type="component" value="Unassembled WGS sequence"/>
</dbReference>
<keyword evidence="4 10" id="KW-0679">Respiratory chain</keyword>
<dbReference type="InterPro" id="IPR002429">
    <property type="entry name" value="CcO_II-like_C"/>
</dbReference>
<proteinExistence type="inferred from homology"/>
<sequence>MSGFFVVVLLLLLFIIVVQIAKASEYVAILKGEKKTQEQNNRLHATLMLVFLIAGLIGLYICHELLKDKLLPVAASVQGVAIDHMMTVTLVITGIVFFITQILLFVFAYKYRGREGHQASYYHENSRIEFFWTAIPALTMTILVAIGLKHWFSITSAAPPNAMVVEVTGKQFNWIFRYPGKDGVLGKRDYRLIDEGKFNPLGQVWSDPYNHDDVVSSELHLVVGRPVKLEIGSRDVIHDVGLPYFRLKMDAVPGVPTTLWFTPKYTTAEMAKMTGDPNFVYKLVCDQLCGAGHYSMVANIVVETQQEFDQWLASQKSQYELAKEGGAIPSDTTKMAMLPVKAQPSVVSAK</sequence>
<keyword evidence="16" id="KW-1185">Reference proteome</keyword>
<keyword evidence="8 12" id="KW-1133">Transmembrane helix</keyword>
<reference evidence="16" key="1">
    <citation type="submission" date="2016-10" db="EMBL/GenBank/DDBJ databases">
        <authorList>
            <person name="Varghese N."/>
            <person name="Submissions S."/>
        </authorList>
    </citation>
    <scope>NUCLEOTIDE SEQUENCE [LARGE SCALE GENOMIC DNA]</scope>
    <source>
        <strain evidence="16">DSM 14807</strain>
    </source>
</reference>
<dbReference type="GO" id="GO:0005886">
    <property type="term" value="C:plasma membrane"/>
    <property type="evidence" value="ECO:0007669"/>
    <property type="project" value="UniProtKB-SubCell"/>
</dbReference>
<keyword evidence="9 12" id="KW-0472">Membrane</keyword>
<evidence type="ECO:0000313" key="16">
    <source>
        <dbReference type="Proteomes" id="UP000199537"/>
    </source>
</evidence>
<dbReference type="Pfam" id="PF02790">
    <property type="entry name" value="COX2_TM"/>
    <property type="match status" value="1"/>
</dbReference>
<dbReference type="Pfam" id="PF00116">
    <property type="entry name" value="COX2"/>
    <property type="match status" value="1"/>
</dbReference>
<keyword evidence="11" id="KW-0479">Metal-binding</keyword>
<evidence type="ECO:0000256" key="5">
    <source>
        <dbReference type="ARBA" id="ARBA00022692"/>
    </source>
</evidence>
<gene>
    <name evidence="15" type="ORF">SAMN05660895_1323</name>
</gene>
<dbReference type="CDD" id="cd13919">
    <property type="entry name" value="CuRO_HCO_II_like_5"/>
    <property type="match status" value="1"/>
</dbReference>
<evidence type="ECO:0000256" key="7">
    <source>
        <dbReference type="ARBA" id="ARBA00022982"/>
    </source>
</evidence>
<feature type="domain" description="Cytochrome oxidase subunit II transmembrane region profile" evidence="14">
    <location>
        <begin position="63"/>
        <end position="158"/>
    </location>
</feature>
<keyword evidence="6" id="KW-1278">Translocase</keyword>
<keyword evidence="7 10" id="KW-0249">Electron transport</keyword>
<dbReference type="STRING" id="1393122.SAMN05660895_1323"/>
<evidence type="ECO:0000259" key="13">
    <source>
        <dbReference type="PROSITE" id="PS50857"/>
    </source>
</evidence>
<dbReference type="PRINTS" id="PR01166">
    <property type="entry name" value="CYCOXIDASEII"/>
</dbReference>
<dbReference type="GO" id="GO:0042773">
    <property type="term" value="P:ATP synthesis coupled electron transport"/>
    <property type="evidence" value="ECO:0007669"/>
    <property type="project" value="TreeGrafter"/>
</dbReference>
<evidence type="ECO:0000256" key="2">
    <source>
        <dbReference type="ARBA" id="ARBA00007866"/>
    </source>
</evidence>
<feature type="transmembrane region" description="Helical" evidence="12">
    <location>
        <begin position="87"/>
        <end position="110"/>
    </location>
</feature>
<evidence type="ECO:0000256" key="3">
    <source>
        <dbReference type="ARBA" id="ARBA00022448"/>
    </source>
</evidence>
<keyword evidence="3 10" id="KW-0813">Transport</keyword>
<dbReference type="InterPro" id="IPR011759">
    <property type="entry name" value="Cyt_c_oxidase_su2_TM_dom"/>
</dbReference>
<evidence type="ECO:0000256" key="8">
    <source>
        <dbReference type="ARBA" id="ARBA00022989"/>
    </source>
</evidence>